<gene>
    <name evidence="2" type="ORF">COY52_10295</name>
</gene>
<evidence type="ECO:0000313" key="3">
    <source>
        <dbReference type="Proteomes" id="UP000229307"/>
    </source>
</evidence>
<reference evidence="3" key="1">
    <citation type="submission" date="2017-09" db="EMBL/GenBank/DDBJ databases">
        <title>Depth-based differentiation of microbial function through sediment-hosted aquifers and enrichment of novel symbionts in the deep terrestrial subsurface.</title>
        <authorList>
            <person name="Probst A.J."/>
            <person name="Ladd B."/>
            <person name="Jarett J.K."/>
            <person name="Geller-Mcgrath D.E."/>
            <person name="Sieber C.M.K."/>
            <person name="Emerson J.B."/>
            <person name="Anantharaman K."/>
            <person name="Thomas B.C."/>
            <person name="Malmstrom R."/>
            <person name="Stieglmeier M."/>
            <person name="Klingl A."/>
            <person name="Woyke T."/>
            <person name="Ryan C.M."/>
            <person name="Banfield J.F."/>
        </authorList>
    </citation>
    <scope>NUCLEOTIDE SEQUENCE [LARGE SCALE GENOMIC DNA]</scope>
</reference>
<dbReference type="EMBL" id="PFMR01000278">
    <property type="protein sequence ID" value="PIZ15193.1"/>
    <property type="molecule type" value="Genomic_DNA"/>
</dbReference>
<name>A0A2M7S778_9BACT</name>
<proteinExistence type="predicted"/>
<dbReference type="Proteomes" id="UP000229307">
    <property type="component" value="Unassembled WGS sequence"/>
</dbReference>
<dbReference type="Gene3D" id="3.20.20.80">
    <property type="entry name" value="Glycosidases"/>
    <property type="match status" value="1"/>
</dbReference>
<protein>
    <submittedName>
        <fullName evidence="2">Uncharacterized protein</fullName>
    </submittedName>
</protein>
<evidence type="ECO:0000256" key="1">
    <source>
        <dbReference type="SAM" id="MobiDB-lite"/>
    </source>
</evidence>
<dbReference type="AlphaFoldDB" id="A0A2M7S778"/>
<organism evidence="2 3">
    <name type="scientific">Candidatus Desantisbacteria bacterium CG_4_10_14_0_8_um_filter_48_22</name>
    <dbReference type="NCBI Taxonomy" id="1974543"/>
    <lineage>
        <taxon>Bacteria</taxon>
        <taxon>Candidatus Desantisiibacteriota</taxon>
    </lineage>
</organism>
<accession>A0A2M7S778</accession>
<evidence type="ECO:0000313" key="2">
    <source>
        <dbReference type="EMBL" id="PIZ15193.1"/>
    </source>
</evidence>
<feature type="region of interest" description="Disordered" evidence="1">
    <location>
        <begin position="472"/>
        <end position="499"/>
    </location>
</feature>
<sequence length="605" mass="69383">MKQFSAVPGVAWPAVDGLGRAVPVQNEARVLRKEKFTGIFYFLTHLKEAGANGPYDVTKILLEHRENPLGDESIWGPPWSSHHWGEPLFGYYLVDDPWVLRKHCHLLADAGIDTLIFDTTNAVTYPEAYMKLCEVFEDVRKAGECTPQIAFMTNTKAGETALEIYNNLYKPGLYKDLWFQWKGKPLLLAPPEEVTQELRDFFTLRKAYWPFVMQNTHNAWHWEAAYPQPYSYEDNEKVAEQVVVSVAQNLTIKVPTNASSMSRGDCRGRSFHHGKEHAPLLPPYPEIINYGMNAEEQWSRALELDPEFLFVTGWNEWTAGRGKEEVIPDRPVQFMDQFSQEYSRDTEPMKGGHADNYYYQMVSGVRKFKGVQDLPVPEKPKTIDIKGVFDQWDAVQPEFLNHDMGNVRRDHSGYGNLRYKNDTLRNNILRAKVSFDKENIYFYAETKNDISPPGNNWMWLLISSKLKAESSKLKNHSQASTQNDGRDLRPAQTSGRGLRQVQGKGWEGYDFIINRLPLDGNNAVLEKSEKGWNWKKAGTVNFKFQGNKMHLAVPRKILGLATDPLIFDFKWADNIQKPGDIMDFYVSGDVAPAGRFRYRFQSESG</sequence>
<comment type="caution">
    <text evidence="2">The sequence shown here is derived from an EMBL/GenBank/DDBJ whole genome shotgun (WGS) entry which is preliminary data.</text>
</comment>